<protein>
    <submittedName>
        <fullName evidence="1 2">Uncharacterized protein</fullName>
    </submittedName>
</protein>
<accession>R7TG88</accession>
<reference evidence="1 3" key="2">
    <citation type="journal article" date="2013" name="Nature">
        <title>Insights into bilaterian evolution from three spiralian genomes.</title>
        <authorList>
            <person name="Simakov O."/>
            <person name="Marletaz F."/>
            <person name="Cho S.J."/>
            <person name="Edsinger-Gonzales E."/>
            <person name="Havlak P."/>
            <person name="Hellsten U."/>
            <person name="Kuo D.H."/>
            <person name="Larsson T."/>
            <person name="Lv J."/>
            <person name="Arendt D."/>
            <person name="Savage R."/>
            <person name="Osoegawa K."/>
            <person name="de Jong P."/>
            <person name="Grimwood J."/>
            <person name="Chapman J.A."/>
            <person name="Shapiro H."/>
            <person name="Aerts A."/>
            <person name="Otillar R.P."/>
            <person name="Terry A.Y."/>
            <person name="Boore J.L."/>
            <person name="Grigoriev I.V."/>
            <person name="Lindberg D.R."/>
            <person name="Seaver E.C."/>
            <person name="Weisblat D.A."/>
            <person name="Putnam N.H."/>
            <person name="Rokhsar D.S."/>
        </authorList>
    </citation>
    <scope>NUCLEOTIDE SEQUENCE</scope>
    <source>
        <strain evidence="1 3">I ESC-2004</strain>
    </source>
</reference>
<sequence>MVAAGGGFGMACGGQNAECHAYNHNNVIQLAMPPEAPTLGDKQCVMMAQKRLDNTEKYARTAVSPASRWEAVTPRHSACSVYCAAHSGRDSILLPATFSILQHIAVSSHGSLEDSSFRHLKYERSMYAYFLSRNLMRVHTDSASTGNALLTIIIIQRHESVCPDISNCRSLYMSLMVSTHA</sequence>
<organism evidence="1">
    <name type="scientific">Capitella teleta</name>
    <name type="common">Polychaete worm</name>
    <dbReference type="NCBI Taxonomy" id="283909"/>
    <lineage>
        <taxon>Eukaryota</taxon>
        <taxon>Metazoa</taxon>
        <taxon>Spiralia</taxon>
        <taxon>Lophotrochozoa</taxon>
        <taxon>Annelida</taxon>
        <taxon>Polychaeta</taxon>
        <taxon>Sedentaria</taxon>
        <taxon>Scolecida</taxon>
        <taxon>Capitellidae</taxon>
        <taxon>Capitella</taxon>
    </lineage>
</organism>
<evidence type="ECO:0000313" key="1">
    <source>
        <dbReference type="EMBL" id="ELT90571.1"/>
    </source>
</evidence>
<dbReference type="Proteomes" id="UP000014760">
    <property type="component" value="Unassembled WGS sequence"/>
</dbReference>
<dbReference type="EMBL" id="KB310854">
    <property type="protein sequence ID" value="ELT90571.1"/>
    <property type="molecule type" value="Genomic_DNA"/>
</dbReference>
<name>R7TG88_CAPTE</name>
<evidence type="ECO:0000313" key="3">
    <source>
        <dbReference type="Proteomes" id="UP000014760"/>
    </source>
</evidence>
<evidence type="ECO:0000313" key="2">
    <source>
        <dbReference type="EnsemblMetazoa" id="CapteP209624"/>
    </source>
</evidence>
<reference evidence="3" key="1">
    <citation type="submission" date="2012-12" db="EMBL/GenBank/DDBJ databases">
        <authorList>
            <person name="Hellsten U."/>
            <person name="Grimwood J."/>
            <person name="Chapman J.A."/>
            <person name="Shapiro H."/>
            <person name="Aerts A."/>
            <person name="Otillar R.P."/>
            <person name="Terry A.Y."/>
            <person name="Boore J.L."/>
            <person name="Simakov O."/>
            <person name="Marletaz F."/>
            <person name="Cho S.-J."/>
            <person name="Edsinger-Gonzales E."/>
            <person name="Havlak P."/>
            <person name="Kuo D.-H."/>
            <person name="Larsson T."/>
            <person name="Lv J."/>
            <person name="Arendt D."/>
            <person name="Savage R."/>
            <person name="Osoegawa K."/>
            <person name="de Jong P."/>
            <person name="Lindberg D.R."/>
            <person name="Seaver E.C."/>
            <person name="Weisblat D.A."/>
            <person name="Putnam N.H."/>
            <person name="Grigoriev I.V."/>
            <person name="Rokhsar D.S."/>
        </authorList>
    </citation>
    <scope>NUCLEOTIDE SEQUENCE</scope>
    <source>
        <strain evidence="3">I ESC-2004</strain>
    </source>
</reference>
<dbReference type="EnsemblMetazoa" id="CapteT209624">
    <property type="protein sequence ID" value="CapteP209624"/>
    <property type="gene ID" value="CapteG209624"/>
</dbReference>
<dbReference type="AlphaFoldDB" id="R7TG88"/>
<dbReference type="EMBL" id="AMQN01014285">
    <property type="status" value="NOT_ANNOTATED_CDS"/>
    <property type="molecule type" value="Genomic_DNA"/>
</dbReference>
<reference evidence="2" key="3">
    <citation type="submission" date="2015-06" db="UniProtKB">
        <authorList>
            <consortium name="EnsemblMetazoa"/>
        </authorList>
    </citation>
    <scope>IDENTIFICATION</scope>
</reference>
<gene>
    <name evidence="1" type="ORF">CAPTEDRAFT_209624</name>
</gene>
<proteinExistence type="predicted"/>
<keyword evidence="3" id="KW-1185">Reference proteome</keyword>
<dbReference type="HOGENOM" id="CLU_1490405_0_0_1"/>